<accession>R7QDF1</accession>
<keyword evidence="2" id="KW-1185">Reference proteome</keyword>
<protein>
    <submittedName>
        <fullName evidence="1">Uncharacterized protein</fullName>
    </submittedName>
</protein>
<reference evidence="2" key="1">
    <citation type="journal article" date="2013" name="Proc. Natl. Acad. Sci. U.S.A.">
        <title>Genome structure and metabolic features in the red seaweed Chondrus crispus shed light on evolution of the Archaeplastida.</title>
        <authorList>
            <person name="Collen J."/>
            <person name="Porcel B."/>
            <person name="Carre W."/>
            <person name="Ball S.G."/>
            <person name="Chaparro C."/>
            <person name="Tonon T."/>
            <person name="Barbeyron T."/>
            <person name="Michel G."/>
            <person name="Noel B."/>
            <person name="Valentin K."/>
            <person name="Elias M."/>
            <person name="Artiguenave F."/>
            <person name="Arun A."/>
            <person name="Aury J.M."/>
            <person name="Barbosa-Neto J.F."/>
            <person name="Bothwell J.H."/>
            <person name="Bouget F.Y."/>
            <person name="Brillet L."/>
            <person name="Cabello-Hurtado F."/>
            <person name="Capella-Gutierrez S."/>
            <person name="Charrier B."/>
            <person name="Cladiere L."/>
            <person name="Cock J.M."/>
            <person name="Coelho S.M."/>
            <person name="Colleoni C."/>
            <person name="Czjzek M."/>
            <person name="Da Silva C."/>
            <person name="Delage L."/>
            <person name="Denoeud F."/>
            <person name="Deschamps P."/>
            <person name="Dittami S.M."/>
            <person name="Gabaldon T."/>
            <person name="Gachon C.M."/>
            <person name="Groisillier A."/>
            <person name="Herve C."/>
            <person name="Jabbari K."/>
            <person name="Katinka M."/>
            <person name="Kloareg B."/>
            <person name="Kowalczyk N."/>
            <person name="Labadie K."/>
            <person name="Leblanc C."/>
            <person name="Lopez P.J."/>
            <person name="McLachlan D.H."/>
            <person name="Meslet-Cladiere L."/>
            <person name="Moustafa A."/>
            <person name="Nehr Z."/>
            <person name="Nyvall Collen P."/>
            <person name="Panaud O."/>
            <person name="Partensky F."/>
            <person name="Poulain J."/>
            <person name="Rensing S.A."/>
            <person name="Rousvoal S."/>
            <person name="Samson G."/>
            <person name="Symeonidi A."/>
            <person name="Weissenbach J."/>
            <person name="Zambounis A."/>
            <person name="Wincker P."/>
            <person name="Boyen C."/>
        </authorList>
    </citation>
    <scope>NUCLEOTIDE SEQUENCE [LARGE SCALE GENOMIC DNA]</scope>
    <source>
        <strain evidence="2">cv. Stackhouse</strain>
    </source>
</reference>
<proteinExistence type="predicted"/>
<dbReference type="GeneID" id="17322992"/>
<dbReference type="AlphaFoldDB" id="R7QDF1"/>
<dbReference type="KEGG" id="ccp:CHC_T00003968001"/>
<organism evidence="1 2">
    <name type="scientific">Chondrus crispus</name>
    <name type="common">Carrageen Irish moss</name>
    <name type="synonym">Polymorpha crispa</name>
    <dbReference type="NCBI Taxonomy" id="2769"/>
    <lineage>
        <taxon>Eukaryota</taxon>
        <taxon>Rhodophyta</taxon>
        <taxon>Florideophyceae</taxon>
        <taxon>Rhodymeniophycidae</taxon>
        <taxon>Gigartinales</taxon>
        <taxon>Gigartinaceae</taxon>
        <taxon>Chondrus</taxon>
    </lineage>
</organism>
<name>R7QDF1_CHOCR</name>
<evidence type="ECO:0000313" key="2">
    <source>
        <dbReference type="Proteomes" id="UP000012073"/>
    </source>
</evidence>
<dbReference type="Gramene" id="CDF35460">
    <property type="protein sequence ID" value="CDF35460"/>
    <property type="gene ID" value="CHC_T00003968001"/>
</dbReference>
<gene>
    <name evidence="1" type="ORF">CHC_T00003968001</name>
</gene>
<dbReference type="RefSeq" id="XP_005715279.1">
    <property type="nucleotide sequence ID" value="XM_005715222.1"/>
</dbReference>
<sequence length="83" mass="9162">MKSCRRFYAFLTCLKAEEVGIGSVCQVCRQQSFKLLSCPTTGTPRNERSTSGAVASYCTIQEPTTPFGSNRVGQTVQKKKSEF</sequence>
<dbReference type="EMBL" id="HG001731">
    <property type="protein sequence ID" value="CDF35460.1"/>
    <property type="molecule type" value="Genomic_DNA"/>
</dbReference>
<evidence type="ECO:0000313" key="1">
    <source>
        <dbReference type="EMBL" id="CDF35460.1"/>
    </source>
</evidence>
<dbReference type="Proteomes" id="UP000012073">
    <property type="component" value="Unassembled WGS sequence"/>
</dbReference>